<dbReference type="GO" id="GO:0003955">
    <property type="term" value="F:NAD(P)H dehydrogenase (quinone) activity"/>
    <property type="evidence" value="ECO:0007669"/>
    <property type="project" value="UniProtKB-EC"/>
</dbReference>
<dbReference type="PANTHER" id="PTHR47129:SF1">
    <property type="entry name" value="NMRA-LIKE DOMAIN-CONTAINING PROTEIN"/>
    <property type="match status" value="1"/>
</dbReference>
<name>A0ABU8M661_9PSEU</name>
<dbReference type="InterPro" id="IPR036291">
    <property type="entry name" value="NAD(P)-bd_dom_sf"/>
</dbReference>
<keyword evidence="3" id="KW-1185">Reference proteome</keyword>
<evidence type="ECO:0000259" key="1">
    <source>
        <dbReference type="Pfam" id="PF13460"/>
    </source>
</evidence>
<dbReference type="CDD" id="cd05269">
    <property type="entry name" value="TMR_SDR_a"/>
    <property type="match status" value="1"/>
</dbReference>
<feature type="domain" description="NAD(P)-binding" evidence="1">
    <location>
        <begin position="6"/>
        <end position="144"/>
    </location>
</feature>
<dbReference type="InterPro" id="IPR052718">
    <property type="entry name" value="NmrA-type_oxidoreductase"/>
</dbReference>
<reference evidence="2 3" key="1">
    <citation type="submission" date="2024-03" db="EMBL/GenBank/DDBJ databases">
        <title>Actinomycetospora sp. OC33-EN07, a novel actinomycete isolated from wild orchid (Aerides multiflora).</title>
        <authorList>
            <person name="Suriyachadkun C."/>
        </authorList>
    </citation>
    <scope>NUCLEOTIDE SEQUENCE [LARGE SCALE GENOMIC DNA]</scope>
    <source>
        <strain evidence="2 3">OC33-EN07</strain>
    </source>
</reference>
<dbReference type="Gene3D" id="3.40.50.720">
    <property type="entry name" value="NAD(P)-binding Rossmann-like Domain"/>
    <property type="match status" value="1"/>
</dbReference>
<protein>
    <submittedName>
        <fullName evidence="2">SDR family oxidoreductase</fullName>
        <ecNumber evidence="2">1.6.5.2</ecNumber>
    </submittedName>
</protein>
<dbReference type="PANTHER" id="PTHR47129">
    <property type="entry name" value="QUINONE OXIDOREDUCTASE 2"/>
    <property type="match status" value="1"/>
</dbReference>
<evidence type="ECO:0000313" key="3">
    <source>
        <dbReference type="Proteomes" id="UP001369736"/>
    </source>
</evidence>
<evidence type="ECO:0000313" key="2">
    <source>
        <dbReference type="EMBL" id="MEJ2862818.1"/>
    </source>
</evidence>
<dbReference type="Proteomes" id="UP001369736">
    <property type="component" value="Unassembled WGS sequence"/>
</dbReference>
<gene>
    <name evidence="2" type="ORF">WCD58_16725</name>
</gene>
<comment type="caution">
    <text evidence="2">The sequence shown here is derived from an EMBL/GenBank/DDBJ whole genome shotgun (WGS) entry which is preliminary data.</text>
</comment>
<sequence>MIVVTGASGQLGRAVLERLLERVPAAEIGASVRDPEKVRDLAERGVRVRRGDYTDPASLAEAFEGASQVLVVSANVLGEEALRQHRTAIEAAVAAGARRVLYTSHMGADPTSPMAPMPDHAATEDMLRSSGAAWTSLRNGFYASTVPMLLGAAWHTGELRVPDDGPVAWTTHGDLADVAALALTTDRFDGTTPPLTGPEALTMEDVAALASEAAGRTIRRVVVSDDEYVADLAGHGVPEVAARMLVTMFAASRRGSFAPVDPTLARVLGRPATPLSEVLAAAVPAQA</sequence>
<dbReference type="Gene3D" id="3.90.25.10">
    <property type="entry name" value="UDP-galactose 4-epimerase, domain 1"/>
    <property type="match status" value="1"/>
</dbReference>
<accession>A0ABU8M661</accession>
<dbReference type="EMBL" id="JBBEGM010000006">
    <property type="protein sequence ID" value="MEJ2862818.1"/>
    <property type="molecule type" value="Genomic_DNA"/>
</dbReference>
<dbReference type="InterPro" id="IPR016040">
    <property type="entry name" value="NAD(P)-bd_dom"/>
</dbReference>
<dbReference type="EC" id="1.6.5.2" evidence="2"/>
<dbReference type="Pfam" id="PF13460">
    <property type="entry name" value="NAD_binding_10"/>
    <property type="match status" value="1"/>
</dbReference>
<dbReference type="SUPFAM" id="SSF51735">
    <property type="entry name" value="NAD(P)-binding Rossmann-fold domains"/>
    <property type="match status" value="1"/>
</dbReference>
<keyword evidence="2" id="KW-0560">Oxidoreductase</keyword>
<proteinExistence type="predicted"/>
<dbReference type="RefSeq" id="WP_337704187.1">
    <property type="nucleotide sequence ID" value="NZ_JBBEGM010000006.1"/>
</dbReference>
<organism evidence="2 3">
    <name type="scientific">Actinomycetospora flava</name>
    <dbReference type="NCBI Taxonomy" id="3129232"/>
    <lineage>
        <taxon>Bacteria</taxon>
        <taxon>Bacillati</taxon>
        <taxon>Actinomycetota</taxon>
        <taxon>Actinomycetes</taxon>
        <taxon>Pseudonocardiales</taxon>
        <taxon>Pseudonocardiaceae</taxon>
        <taxon>Actinomycetospora</taxon>
    </lineage>
</organism>